<evidence type="ECO:0008006" key="3">
    <source>
        <dbReference type="Google" id="ProtNLM"/>
    </source>
</evidence>
<reference evidence="1" key="1">
    <citation type="journal article" date="2019" name="Beilstein J. Org. Chem.">
        <title>Nanangenines: drimane sesquiterpenoids as the dominant metabolite cohort of a novel Australian fungus, Aspergillus nanangensis.</title>
        <authorList>
            <person name="Lacey H.J."/>
            <person name="Gilchrist C.L.M."/>
            <person name="Crombie A."/>
            <person name="Kalaitzis J.A."/>
            <person name="Vuong D."/>
            <person name="Rutledge P.J."/>
            <person name="Turner P."/>
            <person name="Pitt J.I."/>
            <person name="Lacey E."/>
            <person name="Chooi Y.H."/>
            <person name="Piggott A.M."/>
        </authorList>
    </citation>
    <scope>NUCLEOTIDE SEQUENCE</scope>
    <source>
        <strain evidence="1">MST-FP2251</strain>
    </source>
</reference>
<proteinExistence type="predicted"/>
<dbReference type="SUPFAM" id="SSF52540">
    <property type="entry name" value="P-loop containing nucleoside triphosphate hydrolases"/>
    <property type="match status" value="1"/>
</dbReference>
<sequence length="494" mass="56180">MDIDQQHRVISEWNDAPLRPKHIPRSTTFPCYVESDLGPVGDFCSTMECGIILKLRLVPFPEYQSLISLIFNVRFKEMGDTAKADLHHFTAALHLANRHIDTFAIQTVVMSQGDIETTVIPDFLIAGDPLHQDRVQGRHYYKVTIRLLPSELHADGLFTDTKFGNQTHRMHVARSIIRESIHNGVLELFLRGETAPEIIWETHDLMQAEPRNLLSDWYPNHKDKVFLQCGDYPAPDARPHIPMNAKPTFIDMDEYVTILGYARISEDENEKATADQLKEVVSHLRCLTIPQAGNRRYFGFLQLGLESVRIKPGDIMKIRFWDDNTLDLVDWHAEATMPMPFVPHGLVSILLTRPYDSDEKEWILLTKGLNPVQLEAMENSDEVRKALEKTDTYPVSVVLQLSDAPFKRSINALRDLQNLPSITHILTANDLMKLPVSDIYGSCEIKNKDVCEAGPFNDDQRTCLEQLRKIPGKIAIVQGPPGTGKTHFLLHTLL</sequence>
<comment type="caution">
    <text evidence="1">The sequence shown here is derived from an EMBL/GenBank/DDBJ whole genome shotgun (WGS) entry which is preliminary data.</text>
</comment>
<gene>
    <name evidence="1" type="ORF">FE257_012821</name>
</gene>
<accession>A0AAD4GPQ3</accession>
<dbReference type="Proteomes" id="UP001194746">
    <property type="component" value="Unassembled WGS sequence"/>
</dbReference>
<dbReference type="InterPro" id="IPR027417">
    <property type="entry name" value="P-loop_NTPase"/>
</dbReference>
<reference evidence="1" key="2">
    <citation type="submission" date="2020-02" db="EMBL/GenBank/DDBJ databases">
        <authorList>
            <person name="Gilchrist C.L.M."/>
            <person name="Chooi Y.-H."/>
        </authorList>
    </citation>
    <scope>NUCLEOTIDE SEQUENCE</scope>
    <source>
        <strain evidence="1">MST-FP2251</strain>
    </source>
</reference>
<evidence type="ECO:0000313" key="2">
    <source>
        <dbReference type="Proteomes" id="UP001194746"/>
    </source>
</evidence>
<organism evidence="1 2">
    <name type="scientific">Aspergillus nanangensis</name>
    <dbReference type="NCBI Taxonomy" id="2582783"/>
    <lineage>
        <taxon>Eukaryota</taxon>
        <taxon>Fungi</taxon>
        <taxon>Dikarya</taxon>
        <taxon>Ascomycota</taxon>
        <taxon>Pezizomycotina</taxon>
        <taxon>Eurotiomycetes</taxon>
        <taxon>Eurotiomycetidae</taxon>
        <taxon>Eurotiales</taxon>
        <taxon>Aspergillaceae</taxon>
        <taxon>Aspergillus</taxon>
        <taxon>Aspergillus subgen. Circumdati</taxon>
    </lineage>
</organism>
<dbReference type="AlphaFoldDB" id="A0AAD4GPQ3"/>
<evidence type="ECO:0000313" key="1">
    <source>
        <dbReference type="EMBL" id="KAF9885494.1"/>
    </source>
</evidence>
<keyword evidence="2" id="KW-1185">Reference proteome</keyword>
<name>A0AAD4GPQ3_ASPNN</name>
<protein>
    <recommendedName>
        <fullName evidence="3">DNA2/NAM7 helicase helicase domain-containing protein</fullName>
    </recommendedName>
</protein>
<dbReference type="EMBL" id="VCAU01000094">
    <property type="protein sequence ID" value="KAF9885494.1"/>
    <property type="molecule type" value="Genomic_DNA"/>
</dbReference>
<dbReference type="Gene3D" id="3.40.50.300">
    <property type="entry name" value="P-loop containing nucleotide triphosphate hydrolases"/>
    <property type="match status" value="1"/>
</dbReference>